<dbReference type="InterPro" id="IPR023985">
    <property type="entry name" value="SDR_subfam_1"/>
</dbReference>
<dbReference type="FunFam" id="3.40.50.720:FF:000084">
    <property type="entry name" value="Short-chain dehydrogenase reductase"/>
    <property type="match status" value="1"/>
</dbReference>
<dbReference type="InterPro" id="IPR020904">
    <property type="entry name" value="Sc_DH/Rdtase_CS"/>
</dbReference>
<comment type="similarity">
    <text evidence="1 4">Belongs to the short-chain dehydrogenases/reductases (SDR) family.</text>
</comment>
<reference evidence="5 6" key="1">
    <citation type="submission" date="2020-08" db="EMBL/GenBank/DDBJ databases">
        <title>Sequencing the genomes of 1000 actinobacteria strains.</title>
        <authorList>
            <person name="Klenk H.-P."/>
        </authorList>
    </citation>
    <scope>NUCLEOTIDE SEQUENCE [LARGE SCALE GENOMIC DNA]</scope>
    <source>
        <strain evidence="5 6">DSM 43768</strain>
    </source>
</reference>
<dbReference type="PROSITE" id="PS00061">
    <property type="entry name" value="ADH_SHORT"/>
    <property type="match status" value="1"/>
</dbReference>
<organism evidence="5 6">
    <name type="scientific">Nonomuraea rubra</name>
    <dbReference type="NCBI Taxonomy" id="46180"/>
    <lineage>
        <taxon>Bacteria</taxon>
        <taxon>Bacillati</taxon>
        <taxon>Actinomycetota</taxon>
        <taxon>Actinomycetes</taxon>
        <taxon>Streptosporangiales</taxon>
        <taxon>Streptosporangiaceae</taxon>
        <taxon>Nonomuraea</taxon>
    </lineage>
</organism>
<proteinExistence type="inferred from homology"/>
<dbReference type="EMBL" id="JACHMI010000001">
    <property type="protein sequence ID" value="MBB6553390.1"/>
    <property type="molecule type" value="Genomic_DNA"/>
</dbReference>
<dbReference type="RefSeq" id="WP_185107560.1">
    <property type="nucleotide sequence ID" value="NZ_BAAAXY010000032.1"/>
</dbReference>
<dbReference type="PANTHER" id="PTHR24321">
    <property type="entry name" value="DEHYDROGENASES, SHORT CHAIN"/>
    <property type="match status" value="1"/>
</dbReference>
<keyword evidence="3" id="KW-0520">NAD</keyword>
<comment type="caution">
    <text evidence="5">The sequence shown here is derived from an EMBL/GenBank/DDBJ whole genome shotgun (WGS) entry which is preliminary data.</text>
</comment>
<dbReference type="PRINTS" id="PR00081">
    <property type="entry name" value="GDHRDH"/>
</dbReference>
<sequence length="288" mass="30765">MGLLDGKVVFITGGGRGQGRAHALASAQEGADVILTDIDAPIRTVPYDLAGKEDLAETVRLVEDLGRRALPFVADVRSQQALDDAVAQGIAEFGRIDCLIANAGILTEGKVWELDDETWQDMIDVNLTGVWRSVKAVLSHMIERKSGSIVITASSNSDDPDPGIAHYTAAKAGVIGLMKNVAVEVAPFGIRCNAIKPGFIASEMTSWQGMLDRYAGHEGGTVEHMHQAGYYFNALPMPMMQPESTARVALFLNSDLAAYVTGQHFFVDAGHSVLSRTNLGAVIPSAED</sequence>
<dbReference type="PANTHER" id="PTHR24321:SF8">
    <property type="entry name" value="ESTRADIOL 17-BETA-DEHYDROGENASE 8-RELATED"/>
    <property type="match status" value="1"/>
</dbReference>
<dbReference type="PRINTS" id="PR00080">
    <property type="entry name" value="SDRFAMILY"/>
</dbReference>
<dbReference type="Pfam" id="PF00106">
    <property type="entry name" value="adh_short"/>
    <property type="match status" value="1"/>
</dbReference>
<accession>A0A7X0P185</accession>
<dbReference type="InterPro" id="IPR036291">
    <property type="entry name" value="NAD(P)-bd_dom_sf"/>
</dbReference>
<dbReference type="Gene3D" id="3.40.50.720">
    <property type="entry name" value="NAD(P)-binding Rossmann-like Domain"/>
    <property type="match status" value="1"/>
</dbReference>
<evidence type="ECO:0000256" key="1">
    <source>
        <dbReference type="ARBA" id="ARBA00006484"/>
    </source>
</evidence>
<dbReference type="AlphaFoldDB" id="A0A7X0P185"/>
<evidence type="ECO:0000313" key="6">
    <source>
        <dbReference type="Proteomes" id="UP000565579"/>
    </source>
</evidence>
<evidence type="ECO:0000256" key="3">
    <source>
        <dbReference type="ARBA" id="ARBA00023027"/>
    </source>
</evidence>
<keyword evidence="2" id="KW-0560">Oxidoreductase</keyword>
<dbReference type="Proteomes" id="UP000565579">
    <property type="component" value="Unassembled WGS sequence"/>
</dbReference>
<dbReference type="InterPro" id="IPR002347">
    <property type="entry name" value="SDR_fam"/>
</dbReference>
<protein>
    <submittedName>
        <fullName evidence="5">SDR family mycofactocin-dependent oxidoreductase</fullName>
    </submittedName>
</protein>
<dbReference type="CDD" id="cd05233">
    <property type="entry name" value="SDR_c"/>
    <property type="match status" value="1"/>
</dbReference>
<keyword evidence="6" id="KW-1185">Reference proteome</keyword>
<name>A0A7X0P185_9ACTN</name>
<evidence type="ECO:0000313" key="5">
    <source>
        <dbReference type="EMBL" id="MBB6553390.1"/>
    </source>
</evidence>
<evidence type="ECO:0000256" key="4">
    <source>
        <dbReference type="RuleBase" id="RU000363"/>
    </source>
</evidence>
<dbReference type="SUPFAM" id="SSF51735">
    <property type="entry name" value="NAD(P)-binding Rossmann-fold domains"/>
    <property type="match status" value="1"/>
</dbReference>
<evidence type="ECO:0000256" key="2">
    <source>
        <dbReference type="ARBA" id="ARBA00023002"/>
    </source>
</evidence>
<dbReference type="GO" id="GO:0016491">
    <property type="term" value="F:oxidoreductase activity"/>
    <property type="evidence" value="ECO:0007669"/>
    <property type="project" value="UniProtKB-KW"/>
</dbReference>
<gene>
    <name evidence="5" type="ORF">HD593_008185</name>
</gene>
<dbReference type="NCBIfam" id="TIGR03971">
    <property type="entry name" value="SDR_subfam_1"/>
    <property type="match status" value="1"/>
</dbReference>